<dbReference type="Gene3D" id="3.40.50.410">
    <property type="entry name" value="von Willebrand factor, type A domain"/>
    <property type="match status" value="1"/>
</dbReference>
<evidence type="ECO:0000259" key="2">
    <source>
        <dbReference type="PROSITE" id="PS50234"/>
    </source>
</evidence>
<evidence type="ECO:0000313" key="4">
    <source>
        <dbReference type="Proteomes" id="UP000060787"/>
    </source>
</evidence>
<dbReference type="InterPro" id="IPR036465">
    <property type="entry name" value="vWFA_dom_sf"/>
</dbReference>
<reference evidence="3 4" key="1">
    <citation type="journal article" date="2015" name="BMC Genomics">
        <title>Comparative genomics and metabolic profiling of the genus Lysobacter.</title>
        <authorList>
            <person name="de Bruijn I."/>
            <person name="Cheng X."/>
            <person name="de Jager V."/>
            <person name="Exposito R.G."/>
            <person name="Watrous J."/>
            <person name="Patel N."/>
            <person name="Postma J."/>
            <person name="Dorrestein P.C."/>
            <person name="Kobayashi D."/>
            <person name="Raaijmakers J.M."/>
        </authorList>
    </citation>
    <scope>NUCLEOTIDE SEQUENCE [LARGE SCALE GENOMIC DNA]</scope>
    <source>
        <strain evidence="3 4">76</strain>
    </source>
</reference>
<name>A0A0S2FE15_LYSAN</name>
<evidence type="ECO:0000313" key="3">
    <source>
        <dbReference type="EMBL" id="ALN81760.1"/>
    </source>
</evidence>
<dbReference type="Pfam" id="PF00092">
    <property type="entry name" value="VWA"/>
    <property type="match status" value="1"/>
</dbReference>
<dbReference type="EMBL" id="CP011129">
    <property type="protein sequence ID" value="ALN81760.1"/>
    <property type="molecule type" value="Genomic_DNA"/>
</dbReference>
<organism evidence="3 4">
    <name type="scientific">Lysobacter antibioticus</name>
    <dbReference type="NCBI Taxonomy" id="84531"/>
    <lineage>
        <taxon>Bacteria</taxon>
        <taxon>Pseudomonadati</taxon>
        <taxon>Pseudomonadota</taxon>
        <taxon>Gammaproteobacteria</taxon>
        <taxon>Lysobacterales</taxon>
        <taxon>Lysobacteraceae</taxon>
        <taxon>Lysobacter</taxon>
    </lineage>
</organism>
<evidence type="ECO:0000256" key="1">
    <source>
        <dbReference type="SAM" id="MobiDB-lite"/>
    </source>
</evidence>
<feature type="region of interest" description="Disordered" evidence="1">
    <location>
        <begin position="255"/>
        <end position="274"/>
    </location>
</feature>
<dbReference type="SMART" id="SM00327">
    <property type="entry name" value="VWA"/>
    <property type="match status" value="1"/>
</dbReference>
<dbReference type="STRING" id="84531.LA76x_3638"/>
<accession>A0A0S2FE15</accession>
<feature type="domain" description="VWFA" evidence="2">
    <location>
        <begin position="67"/>
        <end position="252"/>
    </location>
</feature>
<dbReference type="InterPro" id="IPR002035">
    <property type="entry name" value="VWF_A"/>
</dbReference>
<gene>
    <name evidence="3" type="ORF">LA76x_3638</name>
</gene>
<protein>
    <submittedName>
        <fullName evidence="3">von Willebrand factor type A domain protein</fullName>
    </submittedName>
</protein>
<dbReference type="SUPFAM" id="SSF53300">
    <property type="entry name" value="vWA-like"/>
    <property type="match status" value="1"/>
</dbReference>
<dbReference type="PROSITE" id="PS50234">
    <property type="entry name" value="VWFA"/>
    <property type="match status" value="1"/>
</dbReference>
<dbReference type="PATRIC" id="fig|84531.8.peg.3655"/>
<dbReference type="AlphaFoldDB" id="A0A0S2FE15"/>
<dbReference type="eggNOG" id="COG4245">
    <property type="taxonomic scope" value="Bacteria"/>
</dbReference>
<keyword evidence="4" id="KW-1185">Reference proteome</keyword>
<proteinExistence type="predicted"/>
<dbReference type="Proteomes" id="UP000060787">
    <property type="component" value="Chromosome"/>
</dbReference>
<sequence>MIAAVSAAQGLLAGVCSPMWRGATWARADHPGSWLYSAFVSKQQRNAMNQPVIPDVALVDNTEQRTPLVLVLDCSGSMLGEPVQQLNEGLKLLEQELKSDVIAAKRVRVLVVRYGGFDTAEVVGDWCDAMDFTAPTLEAEGTTPTGRAIELALAEVENEKQRFKQAGIAYTRPWLFLMSDGSPTDAWETAAKHARDAEQANKVAIFPIAVGEGSQDKAMAQFSSKGAAGVKRLQGLQFRELFLWLSASMQVVSQSRPGGQAQLPSTDTWSSVPT</sequence>
<dbReference type="KEGG" id="lab:LA76x_3638"/>